<reference evidence="2" key="1">
    <citation type="submission" date="2016-11" db="UniProtKB">
        <authorList>
            <consortium name="WormBaseParasite"/>
        </authorList>
    </citation>
    <scope>IDENTIFICATION</scope>
</reference>
<dbReference type="AlphaFoldDB" id="A0A1I7X2M1"/>
<proteinExistence type="predicted"/>
<dbReference type="Proteomes" id="UP000095283">
    <property type="component" value="Unplaced"/>
</dbReference>
<evidence type="ECO:0000313" key="1">
    <source>
        <dbReference type="Proteomes" id="UP000095283"/>
    </source>
</evidence>
<name>A0A1I7X2M1_HETBA</name>
<dbReference type="WBParaSite" id="Hba_11731">
    <property type="protein sequence ID" value="Hba_11731"/>
    <property type="gene ID" value="Hba_11731"/>
</dbReference>
<evidence type="ECO:0000313" key="2">
    <source>
        <dbReference type="WBParaSite" id="Hba_11731"/>
    </source>
</evidence>
<organism evidence="1 2">
    <name type="scientific">Heterorhabditis bacteriophora</name>
    <name type="common">Entomopathogenic nematode worm</name>
    <dbReference type="NCBI Taxonomy" id="37862"/>
    <lineage>
        <taxon>Eukaryota</taxon>
        <taxon>Metazoa</taxon>
        <taxon>Ecdysozoa</taxon>
        <taxon>Nematoda</taxon>
        <taxon>Chromadorea</taxon>
        <taxon>Rhabditida</taxon>
        <taxon>Rhabditina</taxon>
        <taxon>Rhabditomorpha</taxon>
        <taxon>Strongyloidea</taxon>
        <taxon>Heterorhabditidae</taxon>
        <taxon>Heterorhabditis</taxon>
    </lineage>
</organism>
<keyword evidence="1" id="KW-1185">Reference proteome</keyword>
<protein>
    <submittedName>
        <fullName evidence="2">CCHC-type domain-containing protein</fullName>
    </submittedName>
</protein>
<accession>A0A1I7X2M1</accession>
<sequence length="150" mass="17412">MFGIESDNIPNPLPMRDPGSQPILAQIYERLAVIEQKVTRISHMLGEVTSDTMYCIFCNRDNHISDHCVLNIHRKYQVLGEKQLCSKCLKSYKDAEHIIPCMARCEKCEEGHHSPLHSTSNKIVIRRPTKAQRERKFTLCCFVLLLYCEY</sequence>